<dbReference type="CDD" id="cd05797">
    <property type="entry name" value="Ribosomal_L10"/>
    <property type="match status" value="1"/>
</dbReference>
<comment type="similarity">
    <text evidence="2 6">Belongs to the universal ribosomal protein uL10 family.</text>
</comment>
<dbReference type="SUPFAM" id="SSF160369">
    <property type="entry name" value="Ribosomal protein L10-like"/>
    <property type="match status" value="1"/>
</dbReference>
<evidence type="ECO:0000256" key="2">
    <source>
        <dbReference type="ARBA" id="ARBA00008889"/>
    </source>
</evidence>
<keyword evidence="9" id="KW-1185">Reference proteome</keyword>
<dbReference type="Gene3D" id="6.10.250.290">
    <property type="match status" value="1"/>
</dbReference>
<comment type="subunit">
    <text evidence="6">Part of the ribosomal stalk of the 50S ribosomal subunit. The N-terminus interacts with L11 and the large rRNA to form the base of the stalk. The C-terminus forms an elongated spine to which L12 dimers bind in a sequential fashion forming a multimeric L10(L12)X complex.</text>
</comment>
<dbReference type="GO" id="GO:0005840">
    <property type="term" value="C:ribosome"/>
    <property type="evidence" value="ECO:0007669"/>
    <property type="project" value="UniProtKB-KW"/>
</dbReference>
<dbReference type="Gene3D" id="3.30.70.1730">
    <property type="match status" value="1"/>
</dbReference>
<evidence type="ECO:0000256" key="3">
    <source>
        <dbReference type="ARBA" id="ARBA00022980"/>
    </source>
</evidence>
<name>A0ABS4B235_9PROT</name>
<dbReference type="InterPro" id="IPR043141">
    <property type="entry name" value="Ribosomal_uL10-like_sf"/>
</dbReference>
<reference evidence="8 9" key="1">
    <citation type="submission" date="2021-03" db="EMBL/GenBank/DDBJ databases">
        <authorList>
            <person name="So Y."/>
        </authorList>
    </citation>
    <scope>NUCLEOTIDE SEQUENCE [LARGE SCALE GENOMIC DNA]</scope>
    <source>
        <strain evidence="8 9">PWR1</strain>
    </source>
</reference>
<gene>
    <name evidence="6 8" type="primary">rplJ</name>
    <name evidence="8" type="ORF">J5Y09_23440</name>
</gene>
<dbReference type="PANTHER" id="PTHR11560">
    <property type="entry name" value="39S RIBOSOMAL PROTEIN L10, MITOCHONDRIAL"/>
    <property type="match status" value="1"/>
</dbReference>
<proteinExistence type="inferred from homology"/>
<evidence type="ECO:0000256" key="4">
    <source>
        <dbReference type="ARBA" id="ARBA00023274"/>
    </source>
</evidence>
<keyword evidence="4 6" id="KW-0687">Ribonucleoprotein</keyword>
<dbReference type="NCBIfam" id="NF000955">
    <property type="entry name" value="PRK00099.1-1"/>
    <property type="match status" value="1"/>
</dbReference>
<evidence type="ECO:0000256" key="5">
    <source>
        <dbReference type="ARBA" id="ARBA00035202"/>
    </source>
</evidence>
<keyword evidence="3 6" id="KW-0689">Ribosomal protein</keyword>
<evidence type="ECO:0000313" key="8">
    <source>
        <dbReference type="EMBL" id="MBP0466902.1"/>
    </source>
</evidence>
<keyword evidence="6" id="KW-0699">rRNA-binding</keyword>
<comment type="caution">
    <text evidence="8">The sequence shown here is derived from an EMBL/GenBank/DDBJ whole genome shotgun (WGS) entry which is preliminary data.</text>
</comment>
<evidence type="ECO:0000256" key="1">
    <source>
        <dbReference type="ARBA" id="ARBA00002633"/>
    </source>
</evidence>
<dbReference type="HAMAP" id="MF_00362">
    <property type="entry name" value="Ribosomal_uL10"/>
    <property type="match status" value="1"/>
</dbReference>
<protein>
    <recommendedName>
        <fullName evidence="5 6">Large ribosomal subunit protein uL10</fullName>
    </recommendedName>
</protein>
<organism evidence="8 9">
    <name type="scientific">Roseomonas nitratireducens</name>
    <dbReference type="NCBI Taxonomy" id="2820810"/>
    <lineage>
        <taxon>Bacteria</taxon>
        <taxon>Pseudomonadati</taxon>
        <taxon>Pseudomonadota</taxon>
        <taxon>Alphaproteobacteria</taxon>
        <taxon>Acetobacterales</taxon>
        <taxon>Roseomonadaceae</taxon>
        <taxon>Roseomonas</taxon>
    </lineage>
</organism>
<dbReference type="EMBL" id="JAGIYZ010000042">
    <property type="protein sequence ID" value="MBP0466902.1"/>
    <property type="molecule type" value="Genomic_DNA"/>
</dbReference>
<feature type="compositionally biased region" description="Pro residues" evidence="7">
    <location>
        <begin position="1"/>
        <end position="12"/>
    </location>
</feature>
<dbReference type="InterPro" id="IPR047865">
    <property type="entry name" value="Ribosomal_uL10_bac_type"/>
</dbReference>
<dbReference type="Pfam" id="PF00466">
    <property type="entry name" value="Ribosomal_L10"/>
    <property type="match status" value="1"/>
</dbReference>
<dbReference type="InterPro" id="IPR022973">
    <property type="entry name" value="Ribosomal_uL10_bac"/>
</dbReference>
<evidence type="ECO:0000256" key="6">
    <source>
        <dbReference type="HAMAP-Rule" id="MF_00362"/>
    </source>
</evidence>
<keyword evidence="6" id="KW-0694">RNA-binding</keyword>
<comment type="function">
    <text evidence="1 6">Forms part of the ribosomal stalk, playing a central role in the interaction of the ribosome with GTP-bound translation factors.</text>
</comment>
<dbReference type="Proteomes" id="UP000680815">
    <property type="component" value="Unassembled WGS sequence"/>
</dbReference>
<evidence type="ECO:0000256" key="7">
    <source>
        <dbReference type="SAM" id="MobiDB-lite"/>
    </source>
</evidence>
<accession>A0ABS4B235</accession>
<feature type="region of interest" description="Disordered" evidence="7">
    <location>
        <begin position="1"/>
        <end position="26"/>
    </location>
</feature>
<evidence type="ECO:0000313" key="9">
    <source>
        <dbReference type="Proteomes" id="UP000680815"/>
    </source>
</evidence>
<sequence>MVPAPPCGPVGAPPQGAGHRRRRGVDRTEKREFVASLAAVFAETSFVLVAQNKGLTVADVSELRRRMRAAGATYKVAKNRLATLALEGTRFDGVKPLLKGPTALAWSTDPVAVAKTAVEFAKTNDKFVVLGGALGTQTLSADGVKALAELPSLETLRAQLLGLIQTPATRIAGILQAPGGQVARVLSAYAKKDEAQAA</sequence>
<dbReference type="InterPro" id="IPR001790">
    <property type="entry name" value="Ribosomal_uL10"/>
</dbReference>